<name>A0A448XSU7_9PLAT</name>
<dbReference type="EMBL" id="CAAALY010290459">
    <property type="protein sequence ID" value="VEL44143.1"/>
    <property type="molecule type" value="Genomic_DNA"/>
</dbReference>
<proteinExistence type="predicted"/>
<reference evidence="1" key="1">
    <citation type="submission" date="2018-11" db="EMBL/GenBank/DDBJ databases">
        <authorList>
            <consortium name="Pathogen Informatics"/>
        </authorList>
    </citation>
    <scope>NUCLEOTIDE SEQUENCE</scope>
</reference>
<accession>A0A448XSU7</accession>
<dbReference type="OrthoDB" id="10264753at2759"/>
<sequence>MGVKIVNLVTNRAVRHLGSPENLRFVQLALIPPHASISNLAAAGFDASSSLANAVPSLEMVAAMVAGTAVGATSESTSSGSGGTSADGICEADEDPMKTPTITIDPVLVCSAFKKNRIYLFTNREPHDIKAEYVISLK</sequence>
<evidence type="ECO:0000313" key="2">
    <source>
        <dbReference type="Proteomes" id="UP000784294"/>
    </source>
</evidence>
<evidence type="ECO:0000313" key="1">
    <source>
        <dbReference type="EMBL" id="VEL44143.1"/>
    </source>
</evidence>
<dbReference type="Proteomes" id="UP000784294">
    <property type="component" value="Unassembled WGS sequence"/>
</dbReference>
<protein>
    <submittedName>
        <fullName evidence="1">Uncharacterized protein</fullName>
    </submittedName>
</protein>
<dbReference type="AlphaFoldDB" id="A0A448XSU7"/>
<comment type="caution">
    <text evidence="1">The sequence shown here is derived from an EMBL/GenBank/DDBJ whole genome shotgun (WGS) entry which is preliminary data.</text>
</comment>
<gene>
    <name evidence="1" type="ORF">PXEA_LOCUS37583</name>
</gene>
<organism evidence="1 2">
    <name type="scientific">Protopolystoma xenopodis</name>
    <dbReference type="NCBI Taxonomy" id="117903"/>
    <lineage>
        <taxon>Eukaryota</taxon>
        <taxon>Metazoa</taxon>
        <taxon>Spiralia</taxon>
        <taxon>Lophotrochozoa</taxon>
        <taxon>Platyhelminthes</taxon>
        <taxon>Monogenea</taxon>
        <taxon>Polyopisthocotylea</taxon>
        <taxon>Polystomatidea</taxon>
        <taxon>Polystomatidae</taxon>
        <taxon>Protopolystoma</taxon>
    </lineage>
</organism>
<keyword evidence="2" id="KW-1185">Reference proteome</keyword>